<gene>
    <name evidence="5" type="ORF">PT015_17855</name>
</gene>
<dbReference type="PROSITE" id="PS50995">
    <property type="entry name" value="HTH_MARR_2"/>
    <property type="match status" value="1"/>
</dbReference>
<evidence type="ECO:0000256" key="1">
    <source>
        <dbReference type="ARBA" id="ARBA00023015"/>
    </source>
</evidence>
<evidence type="ECO:0000259" key="4">
    <source>
        <dbReference type="PROSITE" id="PS50995"/>
    </source>
</evidence>
<dbReference type="InterPro" id="IPR036390">
    <property type="entry name" value="WH_DNA-bd_sf"/>
</dbReference>
<evidence type="ECO:0000256" key="3">
    <source>
        <dbReference type="ARBA" id="ARBA00023163"/>
    </source>
</evidence>
<dbReference type="InterPro" id="IPR036388">
    <property type="entry name" value="WH-like_DNA-bd_sf"/>
</dbReference>
<evidence type="ECO:0000256" key="2">
    <source>
        <dbReference type="ARBA" id="ARBA00023125"/>
    </source>
</evidence>
<keyword evidence="6" id="KW-1185">Reference proteome</keyword>
<feature type="domain" description="HTH marR-type" evidence="4">
    <location>
        <begin position="8"/>
        <end position="142"/>
    </location>
</feature>
<dbReference type="PROSITE" id="PS01117">
    <property type="entry name" value="HTH_MARR_1"/>
    <property type="match status" value="1"/>
</dbReference>
<dbReference type="InterPro" id="IPR039422">
    <property type="entry name" value="MarR/SlyA-like"/>
</dbReference>
<name>A0ABY8VSY3_9MYCO</name>
<evidence type="ECO:0000313" key="5">
    <source>
        <dbReference type="EMBL" id="WIM86734.1"/>
    </source>
</evidence>
<reference evidence="5 6" key="1">
    <citation type="journal article" date="2023" name="Microbiol. Resour. Announc.">
        <title>Complete Genome Sequence of Mycobacterium wuenschmanii, a novel Nontuberculous Mycobacterium Isolated from a captive population of Amazon Milk Frogs.</title>
        <authorList>
            <person name="Hicks J."/>
            <person name="Zeineldin M."/>
            <person name="Ward H."/>
            <person name="Wuenschmann A."/>
            <person name="Camp P."/>
            <person name="Farrell D."/>
            <person name="Lehman K."/>
            <person name="Thacker T."/>
            <person name="Cuthbert E."/>
        </authorList>
    </citation>
    <scope>NUCLEOTIDE SEQUENCE [LARGE SCALE GENOMIC DNA]</scope>
    <source>
        <strain evidence="5 6">Wuenschmanii</strain>
    </source>
</reference>
<dbReference type="Pfam" id="PF12802">
    <property type="entry name" value="MarR_2"/>
    <property type="match status" value="1"/>
</dbReference>
<dbReference type="PANTHER" id="PTHR33164">
    <property type="entry name" value="TRANSCRIPTIONAL REGULATOR, MARR FAMILY"/>
    <property type="match status" value="1"/>
</dbReference>
<dbReference type="PANTHER" id="PTHR33164:SF99">
    <property type="entry name" value="MARR FAMILY REGULATORY PROTEIN"/>
    <property type="match status" value="1"/>
</dbReference>
<organism evidence="5 6">
    <name type="scientific">Candidatus Mycobacterium wuenschmannii</name>
    <dbReference type="NCBI Taxonomy" id="3027808"/>
    <lineage>
        <taxon>Bacteria</taxon>
        <taxon>Bacillati</taxon>
        <taxon>Actinomycetota</taxon>
        <taxon>Actinomycetes</taxon>
        <taxon>Mycobacteriales</taxon>
        <taxon>Mycobacteriaceae</taxon>
        <taxon>Mycobacterium</taxon>
    </lineage>
</organism>
<dbReference type="SMART" id="SM00347">
    <property type="entry name" value="HTH_MARR"/>
    <property type="match status" value="1"/>
</dbReference>
<dbReference type="Proteomes" id="UP001236585">
    <property type="component" value="Chromosome"/>
</dbReference>
<dbReference type="InterPro" id="IPR023187">
    <property type="entry name" value="Tscrpt_reg_MarR-type_CS"/>
</dbReference>
<accession>A0ABY8VSY3</accession>
<evidence type="ECO:0000313" key="6">
    <source>
        <dbReference type="Proteomes" id="UP001236585"/>
    </source>
</evidence>
<protein>
    <submittedName>
        <fullName evidence="5">MarR family winged helix-turn-helix transcriptional regulator</fullName>
    </submittedName>
</protein>
<dbReference type="EMBL" id="CP126981">
    <property type="protein sequence ID" value="WIM86734.1"/>
    <property type="molecule type" value="Genomic_DNA"/>
</dbReference>
<keyword evidence="1" id="KW-0805">Transcription regulation</keyword>
<keyword evidence="2" id="KW-0238">DNA-binding</keyword>
<sequence>MAAGGWRGEDLGVLAGRLLFAVQDELFSRLHGEGFDDIVPRHGVVLAYLRLDGIRATDLARLSGQVKQVVGLIVDDLERLGYVERRPDPVDRRAKLIVPTTRGRAQMAAADAIMADIMDRHARVLGKQEFRRFIANFREVVDHQRAMTSDDSGEGPNPR</sequence>
<keyword evidence="3" id="KW-0804">Transcription</keyword>
<dbReference type="InterPro" id="IPR000835">
    <property type="entry name" value="HTH_MarR-typ"/>
</dbReference>
<proteinExistence type="predicted"/>
<dbReference type="RefSeq" id="WP_285186214.1">
    <property type="nucleotide sequence ID" value="NZ_CP126981.1"/>
</dbReference>
<dbReference type="Gene3D" id="1.10.10.10">
    <property type="entry name" value="Winged helix-like DNA-binding domain superfamily/Winged helix DNA-binding domain"/>
    <property type="match status" value="1"/>
</dbReference>
<dbReference type="SUPFAM" id="SSF46785">
    <property type="entry name" value="Winged helix' DNA-binding domain"/>
    <property type="match status" value="1"/>
</dbReference>